<dbReference type="OrthoDB" id="9802624at2"/>
<dbReference type="PANTHER" id="PTHR30502:SF4">
    <property type="entry name" value="5-KETO-4-DEOXY-D-GLUCARATE ALDOLASE"/>
    <property type="match status" value="1"/>
</dbReference>
<protein>
    <submittedName>
        <fullName evidence="10">4-hydroxy-2-oxoheptanedioate aldolase</fullName>
        <ecNumber evidence="10">4.1.2.52</ecNumber>
    </submittedName>
</protein>
<dbReference type="EMBL" id="QUSG01000019">
    <property type="protein sequence ID" value="KAA3522311.1"/>
    <property type="molecule type" value="Genomic_DNA"/>
</dbReference>
<reference evidence="14 15" key="3">
    <citation type="submission" date="2019-12" db="EMBL/GenBank/DDBJ databases">
        <title>Whole-genome sequencing of Allorhizobium vitis.</title>
        <authorList>
            <person name="Gan H.M."/>
            <person name="Szegedi E."/>
            <person name="Burr T."/>
            <person name="Savka M.A."/>
        </authorList>
    </citation>
    <scope>NUCLEOTIDE SEQUENCE [LARGE SCALE GENOMIC DNA]</scope>
    <source>
        <strain evidence="11 14">CG415</strain>
        <strain evidence="10 15">CG516</strain>
    </source>
</reference>
<dbReference type="GO" id="GO:0016832">
    <property type="term" value="F:aldehyde-lyase activity"/>
    <property type="evidence" value="ECO:0007669"/>
    <property type="project" value="TreeGrafter"/>
</dbReference>
<comment type="catalytic activity">
    <reaction evidence="6">
        <text>D-glyceraldehyde + pyruvate = 2-dehydro-3-deoxy-L-galactonate</text>
        <dbReference type="Rhea" id="RHEA:80055"/>
        <dbReference type="ChEBI" id="CHEBI:15361"/>
        <dbReference type="ChEBI" id="CHEBI:17378"/>
        <dbReference type="ChEBI" id="CHEBI:75545"/>
    </reaction>
</comment>
<keyword evidence="3" id="KW-0479">Metal-binding</keyword>
<dbReference type="InterPro" id="IPR040442">
    <property type="entry name" value="Pyrv_kinase-like_dom_sf"/>
</dbReference>
<evidence type="ECO:0000256" key="3">
    <source>
        <dbReference type="ARBA" id="ARBA00022723"/>
    </source>
</evidence>
<proteinExistence type="inferred from homology"/>
<dbReference type="Proteomes" id="UP000436911">
    <property type="component" value="Unassembled WGS sequence"/>
</dbReference>
<dbReference type="Proteomes" id="UP000175993">
    <property type="component" value="Unassembled WGS sequence"/>
</dbReference>
<dbReference type="GeneID" id="60684287"/>
<evidence type="ECO:0000256" key="2">
    <source>
        <dbReference type="ARBA" id="ARBA00005568"/>
    </source>
</evidence>
<organism evidence="10 15">
    <name type="scientific">Agrobacterium vitis</name>
    <name type="common">Rhizobium vitis</name>
    <dbReference type="NCBI Taxonomy" id="373"/>
    <lineage>
        <taxon>Bacteria</taxon>
        <taxon>Pseudomonadati</taxon>
        <taxon>Pseudomonadota</taxon>
        <taxon>Alphaproteobacteria</taxon>
        <taxon>Hyphomicrobiales</taxon>
        <taxon>Rhizobiaceae</taxon>
        <taxon>Rhizobium/Agrobacterium group</taxon>
        <taxon>Agrobacterium</taxon>
    </lineage>
</organism>
<evidence type="ECO:0000313" key="9">
    <source>
        <dbReference type="EMBL" id="MUP05365.1"/>
    </source>
</evidence>
<evidence type="ECO:0000313" key="10">
    <source>
        <dbReference type="EMBL" id="MUZ76046.1"/>
    </source>
</evidence>
<name>A0A109CWG1_AGRVI</name>
<comment type="caution">
    <text evidence="10">The sequence shown here is derived from an EMBL/GenBank/DDBJ whole genome shotgun (WGS) entry which is preliminary data.</text>
</comment>
<dbReference type="FunFam" id="3.20.20.60:FF:000004">
    <property type="entry name" value="5-keto-4-deoxy-D-glucarate aldolase"/>
    <property type="match status" value="1"/>
</dbReference>
<dbReference type="InterPro" id="IPR005000">
    <property type="entry name" value="Aldolase/citrate-lyase_domain"/>
</dbReference>
<dbReference type="Proteomes" id="UP000477951">
    <property type="component" value="Unassembled WGS sequence"/>
</dbReference>
<dbReference type="Proteomes" id="UP000440716">
    <property type="component" value="Unassembled WGS sequence"/>
</dbReference>
<dbReference type="SUPFAM" id="SSF51621">
    <property type="entry name" value="Phosphoenolpyruvate/pyruvate domain"/>
    <property type="match status" value="1"/>
</dbReference>
<comment type="cofactor">
    <cofactor evidence="1">
        <name>a divalent metal cation</name>
        <dbReference type="ChEBI" id="CHEBI:60240"/>
    </cofactor>
</comment>
<evidence type="ECO:0000313" key="12">
    <source>
        <dbReference type="Proteomes" id="UP000175993"/>
    </source>
</evidence>
<gene>
    <name evidence="10" type="primary">hpaI</name>
    <name evidence="9" type="ORF">BBI04_011080</name>
    <name evidence="8" type="ORF">DXT89_22340</name>
    <name evidence="11" type="ORF">GOZ88_10840</name>
    <name evidence="10" type="ORF">GOZ90_25700</name>
</gene>
<evidence type="ECO:0000313" key="11">
    <source>
        <dbReference type="EMBL" id="MVA56609.1"/>
    </source>
</evidence>
<dbReference type="EMBL" id="WPHR01000045">
    <property type="protein sequence ID" value="MUZ76046.1"/>
    <property type="molecule type" value="Genomic_DNA"/>
</dbReference>
<keyword evidence="4 10" id="KW-0456">Lyase</keyword>
<evidence type="ECO:0000313" key="8">
    <source>
        <dbReference type="EMBL" id="KAA3522311.1"/>
    </source>
</evidence>
<reference evidence="8 13" key="1">
    <citation type="submission" date="2018-08" db="EMBL/GenBank/DDBJ databases">
        <title>Genome sequencing of Agrobacterium vitis strain ICMP 10754.</title>
        <authorList>
            <person name="Visnovsky S.B."/>
            <person name="Pitman A.R."/>
        </authorList>
    </citation>
    <scope>NUCLEOTIDE SEQUENCE [LARGE SCALE GENOMIC DNA]</scope>
    <source>
        <strain evidence="8 13">ICMP 10754</strain>
    </source>
</reference>
<dbReference type="GO" id="GO:0005737">
    <property type="term" value="C:cytoplasm"/>
    <property type="evidence" value="ECO:0007669"/>
    <property type="project" value="UniProtKB-ARBA"/>
</dbReference>
<dbReference type="InterPro" id="IPR050251">
    <property type="entry name" value="HpcH-HpaI_aldolase"/>
</dbReference>
<comment type="similarity">
    <text evidence="2">Belongs to the HpcH/HpaI aldolase family.</text>
</comment>
<reference evidence="9 12" key="2">
    <citation type="submission" date="2019-11" db="EMBL/GenBank/DDBJ databases">
        <title>Whole-genome sequencing of Allorhizobium vitis.</title>
        <authorList>
            <person name="Gan H.M."/>
            <person name="Savka M.A."/>
        </authorList>
    </citation>
    <scope>NUCLEOTIDE SEQUENCE [LARGE SCALE GENOMIC DNA]</scope>
    <source>
        <strain evidence="9 12">AB4</strain>
    </source>
</reference>
<keyword evidence="5" id="KW-0670">Pyruvate</keyword>
<dbReference type="InterPro" id="IPR012689">
    <property type="entry name" value="HpaI"/>
</dbReference>
<evidence type="ECO:0000256" key="1">
    <source>
        <dbReference type="ARBA" id="ARBA00001968"/>
    </source>
</evidence>
<evidence type="ECO:0000313" key="13">
    <source>
        <dbReference type="Proteomes" id="UP000436911"/>
    </source>
</evidence>
<evidence type="ECO:0000259" key="7">
    <source>
        <dbReference type="Pfam" id="PF03328"/>
    </source>
</evidence>
<dbReference type="EC" id="4.1.2.52" evidence="10"/>
<dbReference type="NCBIfam" id="TIGR02311">
    <property type="entry name" value="HpaI"/>
    <property type="match status" value="1"/>
</dbReference>
<dbReference type="EMBL" id="MBEV02000005">
    <property type="protein sequence ID" value="MUP05365.1"/>
    <property type="molecule type" value="Genomic_DNA"/>
</dbReference>
<dbReference type="GO" id="GO:0010124">
    <property type="term" value="P:phenylacetate catabolic process"/>
    <property type="evidence" value="ECO:0007669"/>
    <property type="project" value="InterPro"/>
</dbReference>
<evidence type="ECO:0000313" key="14">
    <source>
        <dbReference type="Proteomes" id="UP000440716"/>
    </source>
</evidence>
<feature type="domain" description="HpcH/HpaI aldolase/citrate lyase" evidence="7">
    <location>
        <begin position="18"/>
        <end position="245"/>
    </location>
</feature>
<evidence type="ECO:0000256" key="6">
    <source>
        <dbReference type="ARBA" id="ARBA00045074"/>
    </source>
</evidence>
<evidence type="ECO:0000313" key="15">
    <source>
        <dbReference type="Proteomes" id="UP000477951"/>
    </source>
</evidence>
<evidence type="ECO:0000256" key="4">
    <source>
        <dbReference type="ARBA" id="ARBA00023239"/>
    </source>
</evidence>
<evidence type="ECO:0000256" key="5">
    <source>
        <dbReference type="ARBA" id="ARBA00023317"/>
    </source>
</evidence>
<dbReference type="PANTHER" id="PTHR30502">
    <property type="entry name" value="2-KETO-3-DEOXY-L-RHAMNONATE ALDOLASE"/>
    <property type="match status" value="1"/>
</dbReference>
<dbReference type="RefSeq" id="WP_060716967.1">
    <property type="nucleotide sequence ID" value="NZ_CP118261.1"/>
</dbReference>
<sequence>MPAPKNTFKQALKDKRTQIGFWQALANPYTVEISADAGYDWLLLDGEHAPNDVPLLMAQLQAMKGSSSHAVIRPPIGETWMVKQMLDIGAQTLLIPMVESKEQAETMVKAVRYPPHGVRGVGAALARASRFNRIPDYLQTANEEICLLLQIESRAGLAALDAIAAVDGVDGVFIGPADLAADMGYLGKPGAPEVQAEVEKALLKIQSHGKAAGILIGDLALARRYVDLGASFVAIGNDVTLFANATSKLLADFNAAQPSKGAGEAKVY</sequence>
<dbReference type="InterPro" id="IPR015813">
    <property type="entry name" value="Pyrv/PenolPyrv_kinase-like_dom"/>
</dbReference>
<dbReference type="GO" id="GO:0046872">
    <property type="term" value="F:metal ion binding"/>
    <property type="evidence" value="ECO:0007669"/>
    <property type="project" value="UniProtKB-KW"/>
</dbReference>
<accession>A0A109CWG1</accession>
<dbReference type="AlphaFoldDB" id="A0A109CWG1"/>
<dbReference type="Gene3D" id="3.20.20.60">
    <property type="entry name" value="Phosphoenolpyruvate-binding domains"/>
    <property type="match status" value="1"/>
</dbReference>
<dbReference type="Pfam" id="PF03328">
    <property type="entry name" value="HpcH_HpaI"/>
    <property type="match status" value="1"/>
</dbReference>
<dbReference type="EMBL" id="WPHU01000004">
    <property type="protein sequence ID" value="MVA56609.1"/>
    <property type="molecule type" value="Genomic_DNA"/>
</dbReference>